<evidence type="ECO:0000313" key="1">
    <source>
        <dbReference type="EMBL" id="CEK96508.1"/>
    </source>
</evidence>
<proteinExistence type="predicted"/>
<feature type="non-terminal residue" evidence="1">
    <location>
        <position position="53"/>
    </location>
</feature>
<name>A0A0B7BU57_9EUPU</name>
<accession>A0A0B7BU57</accession>
<gene>
    <name evidence="1" type="primary">ORF212325</name>
</gene>
<reference evidence="1" key="1">
    <citation type="submission" date="2014-12" db="EMBL/GenBank/DDBJ databases">
        <title>Insight into the proteome of Arion vulgaris.</title>
        <authorList>
            <person name="Aradska J."/>
            <person name="Bulat T."/>
            <person name="Smidak R."/>
            <person name="Sarate P."/>
            <person name="Gangsoo J."/>
            <person name="Sialana F."/>
            <person name="Bilban M."/>
            <person name="Lubec G."/>
        </authorList>
    </citation>
    <scope>NUCLEOTIDE SEQUENCE</scope>
    <source>
        <tissue evidence="1">Skin</tissue>
    </source>
</reference>
<organism evidence="1">
    <name type="scientific">Arion vulgaris</name>
    <dbReference type="NCBI Taxonomy" id="1028688"/>
    <lineage>
        <taxon>Eukaryota</taxon>
        <taxon>Metazoa</taxon>
        <taxon>Spiralia</taxon>
        <taxon>Lophotrochozoa</taxon>
        <taxon>Mollusca</taxon>
        <taxon>Gastropoda</taxon>
        <taxon>Heterobranchia</taxon>
        <taxon>Euthyneura</taxon>
        <taxon>Panpulmonata</taxon>
        <taxon>Eupulmonata</taxon>
        <taxon>Stylommatophora</taxon>
        <taxon>Helicina</taxon>
        <taxon>Arionoidea</taxon>
        <taxon>Arionidae</taxon>
        <taxon>Arion</taxon>
    </lineage>
</organism>
<sequence length="53" mass="6059">MHKTWHTLLCHSAVVCETFRIAIAEQILHARKAIQNSTIANIPTFMEVYGIHI</sequence>
<protein>
    <submittedName>
        <fullName evidence="1">Uncharacterized protein</fullName>
    </submittedName>
</protein>
<dbReference type="EMBL" id="HACG01049643">
    <property type="protein sequence ID" value="CEK96508.1"/>
    <property type="molecule type" value="Transcribed_RNA"/>
</dbReference>
<dbReference type="AlphaFoldDB" id="A0A0B7BU57"/>